<protein>
    <submittedName>
        <fullName evidence="1">Uncharacterized protein</fullName>
    </submittedName>
</protein>
<sequence length="99" mass="11066">MCSQGMLTYFPASHAQLYMIATHSILHFMVAERLIIDWGGGSLLTKEKVTCLLPRLHLKEQEGDKITKVVLRTFVLTHVETVSPGTRLALVSNYSVPIL</sequence>
<dbReference type="EMBL" id="CM037616">
    <property type="protein sequence ID" value="KAH7992929.1"/>
    <property type="molecule type" value="Genomic_DNA"/>
</dbReference>
<name>A0ACB8EK62_9SAUR</name>
<keyword evidence="2" id="KW-1185">Reference proteome</keyword>
<proteinExistence type="predicted"/>
<accession>A0ACB8EK62</accession>
<evidence type="ECO:0000313" key="2">
    <source>
        <dbReference type="Proteomes" id="UP000827872"/>
    </source>
</evidence>
<comment type="caution">
    <text evidence="1">The sequence shown here is derived from an EMBL/GenBank/DDBJ whole genome shotgun (WGS) entry which is preliminary data.</text>
</comment>
<dbReference type="Proteomes" id="UP000827872">
    <property type="component" value="Linkage Group LG03"/>
</dbReference>
<reference evidence="1" key="1">
    <citation type="submission" date="2021-08" db="EMBL/GenBank/DDBJ databases">
        <title>The first chromosome-level gecko genome reveals the dynamic sex chromosomes of Neotropical dwarf geckos (Sphaerodactylidae: Sphaerodactylus).</title>
        <authorList>
            <person name="Pinto B.J."/>
            <person name="Keating S.E."/>
            <person name="Gamble T."/>
        </authorList>
    </citation>
    <scope>NUCLEOTIDE SEQUENCE</scope>
    <source>
        <strain evidence="1">TG3544</strain>
    </source>
</reference>
<gene>
    <name evidence="1" type="ORF">K3G42_028196</name>
</gene>
<organism evidence="1 2">
    <name type="scientific">Sphaerodactylus townsendi</name>
    <dbReference type="NCBI Taxonomy" id="933632"/>
    <lineage>
        <taxon>Eukaryota</taxon>
        <taxon>Metazoa</taxon>
        <taxon>Chordata</taxon>
        <taxon>Craniata</taxon>
        <taxon>Vertebrata</taxon>
        <taxon>Euteleostomi</taxon>
        <taxon>Lepidosauria</taxon>
        <taxon>Squamata</taxon>
        <taxon>Bifurcata</taxon>
        <taxon>Gekkota</taxon>
        <taxon>Sphaerodactylidae</taxon>
        <taxon>Sphaerodactylus</taxon>
    </lineage>
</organism>
<evidence type="ECO:0000313" key="1">
    <source>
        <dbReference type="EMBL" id="KAH7992929.1"/>
    </source>
</evidence>